<dbReference type="Gene3D" id="1.10.150.20">
    <property type="entry name" value="5' to 3' exonuclease, C-terminal subdomain"/>
    <property type="match status" value="1"/>
</dbReference>
<keyword evidence="4" id="KW-1185">Reference proteome</keyword>
<dbReference type="Pfam" id="PF14229">
    <property type="entry name" value="DUF4332"/>
    <property type="match status" value="1"/>
</dbReference>
<sequence length="131" mass="14288">MTRRLTDMKGIDPELQQKLASIKITTIDQLLAKAGSPAQRSVLARQLGVTTGQLADCVNRAGLMRLRGVNADVALLLEECGVDSIKDLQHRKASNLQANLKAANEQRRLTRQSPSLDQVQDWINEASSIAG</sequence>
<dbReference type="AlphaFoldDB" id="I4EJI9"/>
<keyword evidence="1" id="KW-0175">Coiled coil</keyword>
<proteinExistence type="predicted"/>
<comment type="caution">
    <text evidence="3">The sequence shown here is derived from an EMBL/GenBank/DDBJ whole genome shotgun (WGS) entry which is preliminary data.</text>
</comment>
<dbReference type="RefSeq" id="WP_008479333.1">
    <property type="nucleotide sequence ID" value="NZ_CAGS01000342.1"/>
</dbReference>
<dbReference type="EMBL" id="CAGS01000342">
    <property type="protein sequence ID" value="CCF84851.1"/>
    <property type="molecule type" value="Genomic_DNA"/>
</dbReference>
<organism evidence="3 4">
    <name type="scientific">Nitrolancea hollandica Lb</name>
    <dbReference type="NCBI Taxonomy" id="1129897"/>
    <lineage>
        <taxon>Bacteria</taxon>
        <taxon>Pseudomonadati</taxon>
        <taxon>Thermomicrobiota</taxon>
        <taxon>Thermomicrobia</taxon>
        <taxon>Sphaerobacterales</taxon>
        <taxon>Sphaerobacterineae</taxon>
        <taxon>Sphaerobacteraceae</taxon>
        <taxon>Nitrolancea</taxon>
    </lineage>
</organism>
<evidence type="ECO:0000259" key="2">
    <source>
        <dbReference type="Pfam" id="PF14229"/>
    </source>
</evidence>
<feature type="coiled-coil region" evidence="1">
    <location>
        <begin position="86"/>
        <end position="113"/>
    </location>
</feature>
<dbReference type="InterPro" id="IPR025567">
    <property type="entry name" value="DUF4332"/>
</dbReference>
<feature type="domain" description="DUF4332" evidence="2">
    <location>
        <begin position="10"/>
        <end position="128"/>
    </location>
</feature>
<dbReference type="Proteomes" id="UP000004221">
    <property type="component" value="Unassembled WGS sequence"/>
</dbReference>
<accession>I4EJI9</accession>
<gene>
    <name evidence="3" type="ORF">NITHO_4060005</name>
</gene>
<reference evidence="3 4" key="1">
    <citation type="journal article" date="2012" name="ISME J.">
        <title>Nitrification expanded: discovery, physiology and genomics of a nitrite-oxidizing bacterium from the phylum Chloroflexi.</title>
        <authorList>
            <person name="Sorokin D.Y."/>
            <person name="Lucker S."/>
            <person name="Vejmelkova D."/>
            <person name="Kostrikina N.A."/>
            <person name="Kleerebezem R."/>
            <person name="Rijpstra W.I."/>
            <person name="Damste J.S."/>
            <person name="Le Paslier D."/>
            <person name="Muyzer G."/>
            <person name="Wagner M."/>
            <person name="van Loosdrecht M.C."/>
            <person name="Daims H."/>
        </authorList>
    </citation>
    <scope>NUCLEOTIDE SEQUENCE [LARGE SCALE GENOMIC DNA]</scope>
    <source>
        <strain evidence="4">none</strain>
    </source>
</reference>
<protein>
    <recommendedName>
        <fullName evidence="2">DUF4332 domain-containing protein</fullName>
    </recommendedName>
</protein>
<evidence type="ECO:0000313" key="4">
    <source>
        <dbReference type="Proteomes" id="UP000004221"/>
    </source>
</evidence>
<dbReference type="OrthoDB" id="9794786at2"/>
<name>I4EJI9_9BACT</name>
<evidence type="ECO:0000313" key="3">
    <source>
        <dbReference type="EMBL" id="CCF84851.1"/>
    </source>
</evidence>
<evidence type="ECO:0000256" key="1">
    <source>
        <dbReference type="SAM" id="Coils"/>
    </source>
</evidence>